<evidence type="ECO:0000259" key="2">
    <source>
        <dbReference type="Pfam" id="PF01476"/>
    </source>
</evidence>
<dbReference type="EMBL" id="SKBQ01000004">
    <property type="protein sequence ID" value="TPX11164.1"/>
    <property type="molecule type" value="Genomic_DNA"/>
</dbReference>
<feature type="region of interest" description="Disordered" evidence="1">
    <location>
        <begin position="78"/>
        <end position="111"/>
    </location>
</feature>
<feature type="compositionally biased region" description="Low complexity" evidence="1">
    <location>
        <begin position="101"/>
        <end position="111"/>
    </location>
</feature>
<protein>
    <recommendedName>
        <fullName evidence="2">LysM domain-containing protein</fullName>
    </recommendedName>
</protein>
<dbReference type="Pfam" id="PF01476">
    <property type="entry name" value="LysM"/>
    <property type="match status" value="1"/>
</dbReference>
<comment type="caution">
    <text evidence="3">The sequence shown here is derived from an EMBL/GenBank/DDBJ whole genome shotgun (WGS) entry which is preliminary data.</text>
</comment>
<dbReference type="Proteomes" id="UP000319257">
    <property type="component" value="Unassembled WGS sequence"/>
</dbReference>
<sequence>MQEACCTCARLLSADPGRSGSEKKNIDGAFPEYHRRLDCCGRVICRDCTSTNTRFATYCPYCQISSCPSALPPGGLRAPPPYGASAAGNSKNREPPCRQRVPPAASDDAPPPYAVAAAAAETNYAANDDSKAQAPAAEAEAQVEDVLHFLDHDRDTVASLSLRYGVPAAALRAANRLPSDALLAARRAVVIPSGSGTRRGPGPGGGLVSLSPRPVGGEAEELRKAKIRRWMVACKEADYDVAVLYLEGADYDLALATEAYLADEEWERAHPVEQGAGRSGASRTGKAPSSSLKNRFRFGKGSLSRTSSG</sequence>
<dbReference type="RefSeq" id="XP_030992875.1">
    <property type="nucleotide sequence ID" value="XM_031144863.1"/>
</dbReference>
<dbReference type="InterPro" id="IPR018392">
    <property type="entry name" value="LysM"/>
</dbReference>
<dbReference type="InParanoid" id="A0A507AXH8"/>
<gene>
    <name evidence="3" type="ORF">E0L32_000982</name>
</gene>
<evidence type="ECO:0000313" key="3">
    <source>
        <dbReference type="EMBL" id="TPX11164.1"/>
    </source>
</evidence>
<dbReference type="OrthoDB" id="2107166at2759"/>
<proteinExistence type="predicted"/>
<keyword evidence="4" id="KW-1185">Reference proteome</keyword>
<dbReference type="Gene3D" id="3.10.350.10">
    <property type="entry name" value="LysM domain"/>
    <property type="match status" value="1"/>
</dbReference>
<dbReference type="PANTHER" id="PTHR20932">
    <property type="entry name" value="LYSM AND PUTATIVE PEPTIDOGLYCAN-BINDING DOMAIN-CONTAINING PROTEIN"/>
    <property type="match status" value="1"/>
</dbReference>
<accession>A0A507AXH8</accession>
<feature type="region of interest" description="Disordered" evidence="1">
    <location>
        <begin position="271"/>
        <end position="309"/>
    </location>
</feature>
<organism evidence="3 4">
    <name type="scientific">Thyridium curvatum</name>
    <dbReference type="NCBI Taxonomy" id="1093900"/>
    <lineage>
        <taxon>Eukaryota</taxon>
        <taxon>Fungi</taxon>
        <taxon>Dikarya</taxon>
        <taxon>Ascomycota</taxon>
        <taxon>Pezizomycotina</taxon>
        <taxon>Sordariomycetes</taxon>
        <taxon>Sordariomycetidae</taxon>
        <taxon>Thyridiales</taxon>
        <taxon>Thyridiaceae</taxon>
        <taxon>Thyridium</taxon>
    </lineage>
</organism>
<dbReference type="AlphaFoldDB" id="A0A507AXH8"/>
<name>A0A507AXH8_9PEZI</name>
<dbReference type="InterPro" id="IPR045030">
    <property type="entry name" value="LYSM1-4"/>
</dbReference>
<dbReference type="PANTHER" id="PTHR20932:SF31">
    <property type="entry name" value="RING-TYPE DOMAIN-CONTAINING PROTEIN"/>
    <property type="match status" value="1"/>
</dbReference>
<reference evidence="3 4" key="1">
    <citation type="submission" date="2019-06" db="EMBL/GenBank/DDBJ databases">
        <title>Draft genome sequence of the filamentous fungus Phialemoniopsis curvata isolated from diesel fuel.</title>
        <authorList>
            <person name="Varaljay V.A."/>
            <person name="Lyon W.J."/>
            <person name="Crouch A.L."/>
            <person name="Drake C.E."/>
            <person name="Hollomon J.M."/>
            <person name="Nadeau L.J."/>
            <person name="Nunn H.S."/>
            <person name="Stevenson B.S."/>
            <person name="Bojanowski C.L."/>
            <person name="Crookes-Goodson W.J."/>
        </authorList>
    </citation>
    <scope>NUCLEOTIDE SEQUENCE [LARGE SCALE GENOMIC DNA]</scope>
    <source>
        <strain evidence="3 4">D216</strain>
    </source>
</reference>
<dbReference type="InterPro" id="IPR036779">
    <property type="entry name" value="LysM_dom_sf"/>
</dbReference>
<dbReference type="GeneID" id="41968429"/>
<feature type="domain" description="LysM" evidence="2">
    <location>
        <begin position="155"/>
        <end position="192"/>
    </location>
</feature>
<evidence type="ECO:0000313" key="4">
    <source>
        <dbReference type="Proteomes" id="UP000319257"/>
    </source>
</evidence>
<evidence type="ECO:0000256" key="1">
    <source>
        <dbReference type="SAM" id="MobiDB-lite"/>
    </source>
</evidence>